<gene>
    <name evidence="1" type="ORF">BTO20_37865</name>
</gene>
<dbReference type="Proteomes" id="UP000195331">
    <property type="component" value="Plasmid unnamed2"/>
</dbReference>
<keyword evidence="1" id="KW-0614">Plasmid</keyword>
<evidence type="ECO:0000313" key="1">
    <source>
        <dbReference type="EMBL" id="ART74389.1"/>
    </source>
</evidence>
<evidence type="ECO:0000313" key="2">
    <source>
        <dbReference type="Proteomes" id="UP000195331"/>
    </source>
</evidence>
<dbReference type="EMBL" id="CP020811">
    <property type="protein sequence ID" value="ART74389.1"/>
    <property type="molecule type" value="Genomic_DNA"/>
</dbReference>
<proteinExistence type="predicted"/>
<dbReference type="RefSeq" id="WP_087083672.1">
    <property type="nucleotide sequence ID" value="NZ_CP020811.1"/>
</dbReference>
<name>A0A1Y0CGI1_9MYCO</name>
<dbReference type="KEGG" id="mdx:BTO20_37865"/>
<dbReference type="AlphaFoldDB" id="A0A1Y0CGI1"/>
<geneLocation type="plasmid" evidence="1 2">
    <name>unnamed2</name>
</geneLocation>
<organism evidence="1 2">
    <name type="scientific">Mycobacterium dioxanotrophicus</name>
    <dbReference type="NCBI Taxonomy" id="482462"/>
    <lineage>
        <taxon>Bacteria</taxon>
        <taxon>Bacillati</taxon>
        <taxon>Actinomycetota</taxon>
        <taxon>Actinomycetes</taxon>
        <taxon>Mycobacteriales</taxon>
        <taxon>Mycobacteriaceae</taxon>
        <taxon>Mycobacterium</taxon>
    </lineage>
</organism>
<protein>
    <submittedName>
        <fullName evidence="1">Uncharacterized protein</fullName>
    </submittedName>
</protein>
<keyword evidence="2" id="KW-1185">Reference proteome</keyword>
<dbReference type="OrthoDB" id="9952268at2"/>
<sequence length="95" mass="10543">MELPQYPQPIEVASNDRSITVGVNAWGQPTGVQLTEDARRLAGAELAARIKALYEIAKTAALAVHNVEHHRETKTWMPSWPTANHVETLLRGLTF</sequence>
<reference evidence="1 2" key="1">
    <citation type="submission" date="2017-04" db="EMBL/GenBank/DDBJ databases">
        <title>Whole Genome Sequence of 1,4-Dioxane Degrading Bacterium Mycobacterium dioxanotrophicus PH-06.</title>
        <authorList>
            <person name="He Y."/>
        </authorList>
    </citation>
    <scope>NUCLEOTIDE SEQUENCE [LARGE SCALE GENOMIC DNA]</scope>
    <source>
        <strain evidence="1 2">PH-06</strain>
        <plasmid evidence="1 2">unnamed2</plasmid>
    </source>
</reference>
<accession>A0A1Y0CGI1</accession>